<evidence type="ECO:0000256" key="1">
    <source>
        <dbReference type="SAM" id="SignalP"/>
    </source>
</evidence>
<evidence type="ECO:0000313" key="2">
    <source>
        <dbReference type="EMBL" id="MBS2551909.1"/>
    </source>
</evidence>
<evidence type="ECO:0000313" key="3">
    <source>
        <dbReference type="Proteomes" id="UP000730482"/>
    </source>
</evidence>
<evidence type="ECO:0008006" key="4">
    <source>
        <dbReference type="Google" id="ProtNLM"/>
    </source>
</evidence>
<organism evidence="2 3">
    <name type="scientific">Catenulispora pinistramenti</name>
    <dbReference type="NCBI Taxonomy" id="2705254"/>
    <lineage>
        <taxon>Bacteria</taxon>
        <taxon>Bacillati</taxon>
        <taxon>Actinomycetota</taxon>
        <taxon>Actinomycetes</taxon>
        <taxon>Catenulisporales</taxon>
        <taxon>Catenulisporaceae</taxon>
        <taxon>Catenulispora</taxon>
    </lineage>
</organism>
<proteinExistence type="predicted"/>
<sequence>MRTRSILAIAATGLTAATITIGVPAAAFASSGGGCTSRNGVEACISADSTGVKPDAYINALPGGCSSILMYVMNDNTGDLVWQTGLPCKTGHYGPWHLTGSNGTGYTTYIEYTSRTGGQSEEVVSPNERFSN</sequence>
<dbReference type="PROSITE" id="PS51257">
    <property type="entry name" value="PROKAR_LIPOPROTEIN"/>
    <property type="match status" value="1"/>
</dbReference>
<keyword evidence="1" id="KW-0732">Signal</keyword>
<comment type="caution">
    <text evidence="2">The sequence shown here is derived from an EMBL/GenBank/DDBJ whole genome shotgun (WGS) entry which is preliminary data.</text>
</comment>
<feature type="chain" id="PRO_5047133365" description="Secreted protein" evidence="1">
    <location>
        <begin position="30"/>
        <end position="132"/>
    </location>
</feature>
<dbReference type="RefSeq" id="WP_212016994.1">
    <property type="nucleotide sequence ID" value="NZ_JAAFYZ010000161.1"/>
</dbReference>
<protein>
    <recommendedName>
        <fullName evidence="4">Secreted protein</fullName>
    </recommendedName>
</protein>
<gene>
    <name evidence="2" type="ORF">KGQ19_34100</name>
</gene>
<reference evidence="2 3" key="1">
    <citation type="submission" date="2020-02" db="EMBL/GenBank/DDBJ databases">
        <title>Acidophilic actinobacteria isolated from forest soil.</title>
        <authorList>
            <person name="Golinska P."/>
        </authorList>
    </citation>
    <scope>NUCLEOTIDE SEQUENCE [LARGE SCALE GENOMIC DNA]</scope>
    <source>
        <strain evidence="2 3">NL8</strain>
    </source>
</reference>
<dbReference type="EMBL" id="JAAFYZ010000161">
    <property type="protein sequence ID" value="MBS2551909.1"/>
    <property type="molecule type" value="Genomic_DNA"/>
</dbReference>
<dbReference type="Proteomes" id="UP000730482">
    <property type="component" value="Unassembled WGS sequence"/>
</dbReference>
<name>A0ABS5L153_9ACTN</name>
<accession>A0ABS5L153</accession>
<feature type="signal peptide" evidence="1">
    <location>
        <begin position="1"/>
        <end position="29"/>
    </location>
</feature>
<keyword evidence="3" id="KW-1185">Reference proteome</keyword>